<keyword evidence="2" id="KW-1185">Reference proteome</keyword>
<dbReference type="PANTHER" id="PTHR45913:SF19">
    <property type="entry name" value="LOW QUALITY PROTEIN: ZINC FINGER BED DOMAIN-CONTAINING PROTEIN 5-LIKE"/>
    <property type="match status" value="1"/>
</dbReference>
<organism evidence="1 2">
    <name type="scientific">Lepeophtheirus salmonis</name>
    <name type="common">Salmon louse</name>
    <name type="synonym">Caligus salmonis</name>
    <dbReference type="NCBI Taxonomy" id="72036"/>
    <lineage>
        <taxon>Eukaryota</taxon>
        <taxon>Metazoa</taxon>
        <taxon>Ecdysozoa</taxon>
        <taxon>Arthropoda</taxon>
        <taxon>Crustacea</taxon>
        <taxon>Multicrustacea</taxon>
        <taxon>Hexanauplia</taxon>
        <taxon>Copepoda</taxon>
        <taxon>Siphonostomatoida</taxon>
        <taxon>Caligidae</taxon>
        <taxon>Lepeophtheirus</taxon>
    </lineage>
</organism>
<reference evidence="1" key="1">
    <citation type="submission" date="2021-02" db="EMBL/GenBank/DDBJ databases">
        <authorList>
            <person name="Bekaert M."/>
        </authorList>
    </citation>
    <scope>NUCLEOTIDE SEQUENCE</scope>
    <source>
        <strain evidence="1">IoA-00</strain>
    </source>
</reference>
<dbReference type="Proteomes" id="UP000675881">
    <property type="component" value="Chromosome 2"/>
</dbReference>
<dbReference type="PANTHER" id="PTHR45913">
    <property type="entry name" value="EPM2A-INTERACTING PROTEIN 1"/>
    <property type="match status" value="1"/>
</dbReference>
<accession>A0A7R8CTQ7</accession>
<protein>
    <submittedName>
        <fullName evidence="1">(salmon louse) hypothetical protein</fullName>
    </submittedName>
</protein>
<dbReference type="OrthoDB" id="6351387at2759"/>
<sequence length="363" mass="41185">MSDYILEQAVDDIKASRLKISLQVDKSIDVSNCCQLLVLVRISSICSDGAPAMLGNRSGFAALMRKEIPDLNITYCYLYRQALAAKTLPTGLKKTLEICVKIVNIIRGRALNHRLFQSFCEEVGQEHTVLLYHTEQFLHGLVQVLEGYFHDPEFVPILAYLVDVFTALNELNRSLQRRGMNILIASEKLATFKDKIVLCIRIVKKGNLASFPSLEETILCTAFNDYFFCGELQPCDDWIRHSFKENMEDVDLNSNIKKDLIELRNNRGIQLEIASGHLEHFWASQLESYPALTNMDLTVLVTFATTYRGNTGFSCQLHIKTKSRNRLDPQHDIRVAISTNAPRFDASEMEINSNKVSEFGVQP</sequence>
<dbReference type="AlphaFoldDB" id="A0A7R8CTQ7"/>
<gene>
    <name evidence="1" type="ORF">LSAA_6676</name>
</gene>
<proteinExistence type="predicted"/>
<dbReference type="EMBL" id="HG994581">
    <property type="protein sequence ID" value="CAF2875734.1"/>
    <property type="molecule type" value="Genomic_DNA"/>
</dbReference>
<evidence type="ECO:0000313" key="1">
    <source>
        <dbReference type="EMBL" id="CAF2875734.1"/>
    </source>
</evidence>
<evidence type="ECO:0000313" key="2">
    <source>
        <dbReference type="Proteomes" id="UP000675881"/>
    </source>
</evidence>
<name>A0A7R8CTQ7_LEPSM</name>